<dbReference type="Pfam" id="PF00076">
    <property type="entry name" value="RRM_1"/>
    <property type="match status" value="1"/>
</dbReference>
<keyword evidence="2 3" id="KW-0694">RNA-binding</keyword>
<dbReference type="EMBL" id="QXFY01001426">
    <property type="protein sequence ID" value="KAE9318117.1"/>
    <property type="molecule type" value="Genomic_DNA"/>
</dbReference>
<dbReference type="Proteomes" id="UP000440732">
    <property type="component" value="Unassembled WGS sequence"/>
</dbReference>
<feature type="region of interest" description="Disordered" evidence="4">
    <location>
        <begin position="45"/>
        <end position="85"/>
    </location>
</feature>
<dbReference type="Gene3D" id="3.30.70.330">
    <property type="match status" value="1"/>
</dbReference>
<dbReference type="InterPro" id="IPR050825">
    <property type="entry name" value="RBM42_RBP45_47-like"/>
</dbReference>
<comment type="caution">
    <text evidence="7">The sequence shown here is derived from an EMBL/GenBank/DDBJ whole genome shotgun (WGS) entry which is preliminary data.</text>
</comment>
<dbReference type="EMBL" id="QXGD01001404">
    <property type="protein sequence ID" value="KAE9206861.1"/>
    <property type="molecule type" value="Genomic_DNA"/>
</dbReference>
<reference evidence="10 11" key="1">
    <citation type="submission" date="2018-08" db="EMBL/GenBank/DDBJ databases">
        <title>Genomic investigation of the strawberry pathogen Phytophthora fragariae indicates pathogenicity is determined by transcriptional variation in three key races.</title>
        <authorList>
            <person name="Adams T.M."/>
            <person name="Armitage A.D."/>
            <person name="Sobczyk M.K."/>
            <person name="Bates H.J."/>
            <person name="Dunwell J.M."/>
            <person name="Nellist C.F."/>
            <person name="Harrison R.J."/>
        </authorList>
    </citation>
    <scope>NUCLEOTIDE SEQUENCE [LARGE SCALE GENOMIC DNA]</scope>
    <source>
        <strain evidence="8 10">BC-1</strain>
        <strain evidence="7 11">NOV-5</strain>
        <strain evidence="9 12">NOV-77</strain>
        <strain evidence="6 13">ONT-3</strain>
    </source>
</reference>
<accession>A0A6A3U2A5</accession>
<dbReference type="InterPro" id="IPR035979">
    <property type="entry name" value="RBD_domain_sf"/>
</dbReference>
<evidence type="ECO:0000313" key="13">
    <source>
        <dbReference type="Proteomes" id="UP000488956"/>
    </source>
</evidence>
<dbReference type="GO" id="GO:0003729">
    <property type="term" value="F:mRNA binding"/>
    <property type="evidence" value="ECO:0007669"/>
    <property type="project" value="InterPro"/>
</dbReference>
<dbReference type="PANTHER" id="PTHR47640:SF10">
    <property type="entry name" value="TRNA SELENOCYSTEINE 1-ASSOCIATED PROTEIN 1-RELATED"/>
    <property type="match status" value="1"/>
</dbReference>
<dbReference type="PROSITE" id="PS50102">
    <property type="entry name" value="RRM"/>
    <property type="match status" value="1"/>
</dbReference>
<dbReference type="EMBL" id="QXFX01000667">
    <property type="protein sequence ID" value="KAE9107830.1"/>
    <property type="molecule type" value="Genomic_DNA"/>
</dbReference>
<evidence type="ECO:0000256" key="2">
    <source>
        <dbReference type="ARBA" id="ARBA00022884"/>
    </source>
</evidence>
<keyword evidence="1" id="KW-0677">Repeat</keyword>
<feature type="domain" description="RRM" evidence="5">
    <location>
        <begin position="76"/>
        <end position="132"/>
    </location>
</feature>
<evidence type="ECO:0000256" key="3">
    <source>
        <dbReference type="PROSITE-ProRule" id="PRU00176"/>
    </source>
</evidence>
<organism evidence="7 11">
    <name type="scientific">Phytophthora fragariae</name>
    <dbReference type="NCBI Taxonomy" id="53985"/>
    <lineage>
        <taxon>Eukaryota</taxon>
        <taxon>Sar</taxon>
        <taxon>Stramenopiles</taxon>
        <taxon>Oomycota</taxon>
        <taxon>Peronosporomycetes</taxon>
        <taxon>Peronosporales</taxon>
        <taxon>Peronosporaceae</taxon>
        <taxon>Phytophthora</taxon>
    </lineage>
</organism>
<dbReference type="InterPro" id="IPR012677">
    <property type="entry name" value="Nucleotide-bd_a/b_plait_sf"/>
</dbReference>
<proteinExistence type="predicted"/>
<evidence type="ECO:0000259" key="5">
    <source>
        <dbReference type="PROSITE" id="PS50102"/>
    </source>
</evidence>
<evidence type="ECO:0000313" key="11">
    <source>
        <dbReference type="Proteomes" id="UP000440732"/>
    </source>
</evidence>
<evidence type="ECO:0000313" key="9">
    <source>
        <dbReference type="EMBL" id="KAE9318117.1"/>
    </source>
</evidence>
<evidence type="ECO:0000313" key="12">
    <source>
        <dbReference type="Proteomes" id="UP000486351"/>
    </source>
</evidence>
<dbReference type="Proteomes" id="UP000440367">
    <property type="component" value="Unassembled WGS sequence"/>
</dbReference>
<dbReference type="AlphaFoldDB" id="A0A6A3U2A5"/>
<name>A0A6A3U2A5_9STRA</name>
<dbReference type="EMBL" id="QXGA01000593">
    <property type="protein sequence ID" value="KAE9143757.1"/>
    <property type="molecule type" value="Genomic_DNA"/>
</dbReference>
<evidence type="ECO:0000313" key="8">
    <source>
        <dbReference type="EMBL" id="KAE9206861.1"/>
    </source>
</evidence>
<evidence type="ECO:0000256" key="4">
    <source>
        <dbReference type="SAM" id="MobiDB-lite"/>
    </source>
</evidence>
<dbReference type="GO" id="GO:0005829">
    <property type="term" value="C:cytosol"/>
    <property type="evidence" value="ECO:0007669"/>
    <property type="project" value="TreeGrafter"/>
</dbReference>
<protein>
    <recommendedName>
        <fullName evidence="5">RRM domain-containing protein</fullName>
    </recommendedName>
</protein>
<evidence type="ECO:0000256" key="1">
    <source>
        <dbReference type="ARBA" id="ARBA00022737"/>
    </source>
</evidence>
<gene>
    <name evidence="8" type="ORF">PF002_g19873</name>
    <name evidence="7" type="ORF">PF006_g11234</name>
    <name evidence="9" type="ORF">PF008_g18579</name>
    <name evidence="6" type="ORF">PF010_g12130</name>
</gene>
<dbReference type="InterPro" id="IPR000504">
    <property type="entry name" value="RRM_dom"/>
</dbReference>
<dbReference type="Proteomes" id="UP000488956">
    <property type="component" value="Unassembled WGS sequence"/>
</dbReference>
<evidence type="ECO:0000313" key="10">
    <source>
        <dbReference type="Proteomes" id="UP000440367"/>
    </source>
</evidence>
<sequence length="132" mass="14265">MPADSAVLEALPSESEAPFLTSTGVRAAVRPTACALETTQGIEKQALKRVQRPSYPEHDAPLPDELGRRRLTSDDPSNFVGDLAPDMTDEPLLGLFSPRFTSMRGAKVVMDLVTQVSKGFGFVRFGGEEEAD</sequence>
<dbReference type="SUPFAM" id="SSF54928">
    <property type="entry name" value="RNA-binding domain, RBD"/>
    <property type="match status" value="1"/>
</dbReference>
<feature type="compositionally biased region" description="Basic and acidic residues" evidence="4">
    <location>
        <begin position="55"/>
        <end position="73"/>
    </location>
</feature>
<dbReference type="PANTHER" id="PTHR47640">
    <property type="entry name" value="TRNA SELENOCYSTEINE 1-ASSOCIATED PROTEIN 1-RELATED-RELATED"/>
    <property type="match status" value="1"/>
</dbReference>
<dbReference type="Proteomes" id="UP000486351">
    <property type="component" value="Unassembled WGS sequence"/>
</dbReference>
<evidence type="ECO:0000313" key="6">
    <source>
        <dbReference type="EMBL" id="KAE9107830.1"/>
    </source>
</evidence>
<evidence type="ECO:0000313" key="7">
    <source>
        <dbReference type="EMBL" id="KAE9143757.1"/>
    </source>
</evidence>